<reference evidence="2" key="1">
    <citation type="submission" date="2020-02" db="EMBL/GenBank/DDBJ databases">
        <authorList>
            <person name="Fontana A."/>
            <person name="Patrone V."/>
            <person name="Morelli L."/>
        </authorList>
    </citation>
    <scope>NUCLEOTIDE SEQUENCE</scope>
    <source>
        <strain evidence="1">CCUG 30943</strain>
        <strain evidence="2">CCUG 43002</strain>
    </source>
</reference>
<dbReference type="EMBL" id="JAAOCP010000002">
    <property type="protein sequence ID" value="MBJ7638098.1"/>
    <property type="molecule type" value="Genomic_DNA"/>
</dbReference>
<comment type="caution">
    <text evidence="2">The sequence shown here is derived from an EMBL/GenBank/DDBJ whole genome shotgun (WGS) entry which is preliminary data.</text>
</comment>
<keyword evidence="3" id="KW-1185">Reference proteome</keyword>
<name>A0A4Z0RH80_WEICO</name>
<protein>
    <submittedName>
        <fullName evidence="2">Uncharacterized protein</fullName>
    </submittedName>
</protein>
<gene>
    <name evidence="2" type="ORF">HAU20_01620</name>
    <name evidence="1" type="ORF">HAU43_03795</name>
</gene>
<dbReference type="Proteomes" id="UP000808038">
    <property type="component" value="Unassembled WGS sequence"/>
</dbReference>
<evidence type="ECO:0000313" key="1">
    <source>
        <dbReference type="EMBL" id="MBJ7632217.1"/>
    </source>
</evidence>
<dbReference type="AlphaFoldDB" id="A0A4Z0RH80"/>
<organism evidence="2 3">
    <name type="scientific">Weissella confusa</name>
    <name type="common">Lactobacillus confusus</name>
    <dbReference type="NCBI Taxonomy" id="1583"/>
    <lineage>
        <taxon>Bacteria</taxon>
        <taxon>Bacillati</taxon>
        <taxon>Bacillota</taxon>
        <taxon>Bacilli</taxon>
        <taxon>Lactobacillales</taxon>
        <taxon>Lactobacillaceae</taxon>
        <taxon>Weissella</taxon>
    </lineage>
</organism>
<accession>A0A4Z0RH80</accession>
<proteinExistence type="predicted"/>
<dbReference type="EMBL" id="JAAOCX010000003">
    <property type="protein sequence ID" value="MBJ7632217.1"/>
    <property type="molecule type" value="Genomic_DNA"/>
</dbReference>
<reference evidence="2 3" key="2">
    <citation type="journal article" date="2021" name="Int. J. Food Microbiol.">
        <title>Safety demonstration of a microbial species for use in the food chain: Weissella confusa.</title>
        <authorList>
            <person name="Bourdichon F."/>
            <person name="Patrone V."/>
            <person name="Fontana A."/>
            <person name="Milani G."/>
            <person name="Morelli L."/>
        </authorList>
    </citation>
    <scope>NUCLEOTIDE SEQUENCE [LARGE SCALE GENOMIC DNA]</scope>
    <source>
        <strain evidence="1">CCUG 30943</strain>
        <strain evidence="2 3">CCUG 43002</strain>
    </source>
</reference>
<dbReference type="Proteomes" id="UP000728106">
    <property type="component" value="Unassembled WGS sequence"/>
</dbReference>
<evidence type="ECO:0000313" key="3">
    <source>
        <dbReference type="Proteomes" id="UP000728106"/>
    </source>
</evidence>
<evidence type="ECO:0000313" key="2">
    <source>
        <dbReference type="EMBL" id="MBJ7638098.1"/>
    </source>
</evidence>
<dbReference type="RefSeq" id="WP_003608478.1">
    <property type="nucleotide sequence ID" value="NZ_ALXH01000131.1"/>
</dbReference>
<sequence length="219" mass="24790">MVKQGQFAGVSSAKRLKNFKQQAKATEAKAITPEKVGEFLLVRYHLTQNTRLAPLMKETMQRVLMTLLDNATGTTWSLDKLFVTTLGQIANQVPWQFYALLATEWPRTQKFLNKEVPAVPLNERIIVTDDVTDVPEKIAQQLAINWFLMMFATMPERLAAVTEQQVADTKQSFLQDGAINWSNVGTVYSTTPFIMPDDVDEATKTWLTDLQALTIEQLH</sequence>
<dbReference type="GeneID" id="57979808"/>